<organism evidence="2 3">
    <name type="scientific">[Clostridium] aminophilum</name>
    <dbReference type="NCBI Taxonomy" id="1526"/>
    <lineage>
        <taxon>Bacteria</taxon>
        <taxon>Bacillati</taxon>
        <taxon>Bacillota</taxon>
        <taxon>Clostridia</taxon>
        <taxon>Lachnospirales</taxon>
        <taxon>Lachnospiraceae</taxon>
    </lineage>
</organism>
<dbReference type="AlphaFoldDB" id="A0A1I0HMN4"/>
<feature type="coiled-coil region" evidence="1">
    <location>
        <begin position="402"/>
        <end position="443"/>
    </location>
</feature>
<name>A0A1I0HMN4_9FIRM</name>
<protein>
    <submittedName>
        <fullName evidence="2">Uncharacterized protein</fullName>
    </submittedName>
</protein>
<accession>A0A1I0HMN4</accession>
<proteinExistence type="predicted"/>
<evidence type="ECO:0000313" key="2">
    <source>
        <dbReference type="EMBL" id="SET84458.1"/>
    </source>
</evidence>
<keyword evidence="3" id="KW-1185">Reference proteome</keyword>
<sequence length="506" mass="54800">MNAGIAGASYETVQRYGDAAKQHYVAHSGVDNELGKKLAKGLKQISEEKVNPDYEYQNIHQQAGFAAEVKDVARKNAEKIIKGDSSRKVRTDDLGRVNDPLYDTVTVDSKGNIIEGTGAQMKFLGASESDPSGEGNAARALEKLQSKKFQKYLDADVKIDVPSDQYDRIIQEADNKIEALSKQLESQKQAGNTEQAQKLQERIDKLKKIKKNLRKSTVSSAEAVFARQHPGLSTAIDVAKLSHRAGIQTAKSSALIGGSFSIVRNLVSVYKGEEEPEEAIKNVAKDTATTAAVGYGTGFAGTAIKGAMQNAGSEYVRALSKTNIAGTIVAATVSVTKTMSRYFKGEIDGVECMETLGEQGTGMISSAMFAAIGQTAIPIPIVGGLIGGMVGYAISSATYGILMESLKEAKLAKEERDQIERACEEHIRMIRQYRAEMDKIINDYLIDSMDLFRESFSGIKNALAIGDVDWFIDSANTITENFGGNVAFSSMDEFNNKMLNGSSFKI</sequence>
<dbReference type="InterPro" id="IPR058956">
    <property type="entry name" value="MamC"/>
</dbReference>
<reference evidence="3" key="1">
    <citation type="submission" date="2016-10" db="EMBL/GenBank/DDBJ databases">
        <authorList>
            <person name="Varghese N."/>
            <person name="Submissions S."/>
        </authorList>
    </citation>
    <scope>NUCLEOTIDE SEQUENCE [LARGE SCALE GENOMIC DNA]</scope>
    <source>
        <strain evidence="3">KH1P1</strain>
    </source>
</reference>
<gene>
    <name evidence="2" type="ORF">SAMN04487771_105211</name>
</gene>
<dbReference type="Pfam" id="PF26373">
    <property type="entry name" value="MamC"/>
    <property type="match status" value="1"/>
</dbReference>
<evidence type="ECO:0000256" key="1">
    <source>
        <dbReference type="SAM" id="Coils"/>
    </source>
</evidence>
<feature type="coiled-coil region" evidence="1">
    <location>
        <begin position="163"/>
        <end position="216"/>
    </location>
</feature>
<keyword evidence="1" id="KW-0175">Coiled coil</keyword>
<dbReference type="Proteomes" id="UP000199820">
    <property type="component" value="Unassembled WGS sequence"/>
</dbReference>
<dbReference type="EMBL" id="FOIL01000052">
    <property type="protein sequence ID" value="SET84458.1"/>
    <property type="molecule type" value="Genomic_DNA"/>
</dbReference>
<evidence type="ECO:0000313" key="3">
    <source>
        <dbReference type="Proteomes" id="UP000199820"/>
    </source>
</evidence>